<evidence type="ECO:0000313" key="2">
    <source>
        <dbReference type="Proteomes" id="UP000683575"/>
    </source>
</evidence>
<keyword evidence="2" id="KW-1185">Reference proteome</keyword>
<accession>A0A975SYG8</accession>
<proteinExistence type="predicted"/>
<name>A0A975SYG8_9ACTN</name>
<evidence type="ECO:0000313" key="1">
    <source>
        <dbReference type="EMBL" id="QWZ07569.1"/>
    </source>
</evidence>
<evidence type="ECO:0008006" key="3">
    <source>
        <dbReference type="Google" id="ProtNLM"/>
    </source>
</evidence>
<sequence>MDDDRTLAELAAAPLDDVDAATLEQVRALYDATDPAPVDLVERVHFSLALDEVFDEVARMTRVPLDAMGVRGEQGAGTRTETLTFSADRLTAMVTVSRVGPGRLRLDGWLAPSAPYRVRIRVQGGPELEVLADDQGRFSFDRLEEGFGQLSFHPLGDDDAENAVVTPLFQL</sequence>
<dbReference type="RefSeq" id="WP_216939080.1">
    <property type="nucleotide sequence ID" value="NZ_CP077062.1"/>
</dbReference>
<protein>
    <recommendedName>
        <fullName evidence="3">Carboxypeptidase regulatory-like domain-containing protein</fullName>
    </recommendedName>
</protein>
<reference evidence="1" key="1">
    <citation type="submission" date="2021-06" db="EMBL/GenBank/DDBJ databases">
        <title>Complete genome sequence of Nocardioides sp. G188.</title>
        <authorList>
            <person name="Im W.-T."/>
        </authorList>
    </citation>
    <scope>NUCLEOTIDE SEQUENCE</scope>
    <source>
        <strain evidence="1">G188</strain>
    </source>
</reference>
<dbReference type="KEGG" id="nps:KRR39_19385"/>
<gene>
    <name evidence="1" type="ORF">KRR39_19385</name>
</gene>
<dbReference type="AlphaFoldDB" id="A0A975SYG8"/>
<dbReference type="Proteomes" id="UP000683575">
    <property type="component" value="Chromosome"/>
</dbReference>
<dbReference type="EMBL" id="CP077062">
    <property type="protein sequence ID" value="QWZ07569.1"/>
    <property type="molecule type" value="Genomic_DNA"/>
</dbReference>
<organism evidence="1 2">
    <name type="scientific">Nocardioides panacis</name>
    <dbReference type="NCBI Taxonomy" id="2849501"/>
    <lineage>
        <taxon>Bacteria</taxon>
        <taxon>Bacillati</taxon>
        <taxon>Actinomycetota</taxon>
        <taxon>Actinomycetes</taxon>
        <taxon>Propionibacteriales</taxon>
        <taxon>Nocardioidaceae</taxon>
        <taxon>Nocardioides</taxon>
    </lineage>
</organism>